<feature type="transmembrane region" description="Helical" evidence="2">
    <location>
        <begin position="163"/>
        <end position="183"/>
    </location>
</feature>
<dbReference type="EMBL" id="BK016135">
    <property type="protein sequence ID" value="DAF97609.1"/>
    <property type="molecule type" value="Genomic_DNA"/>
</dbReference>
<organism evidence="4">
    <name type="scientific">Siphoviridae sp. ct4fm14</name>
    <dbReference type="NCBI Taxonomy" id="2825331"/>
    <lineage>
        <taxon>Viruses</taxon>
        <taxon>Duplodnaviria</taxon>
        <taxon>Heunggongvirae</taxon>
        <taxon>Uroviricota</taxon>
        <taxon>Caudoviricetes</taxon>
    </lineage>
</organism>
<feature type="domain" description="HTH cro/C1-type" evidence="3">
    <location>
        <begin position="18"/>
        <end position="73"/>
    </location>
</feature>
<proteinExistence type="predicted"/>
<accession>A0A8S5USX8</accession>
<keyword evidence="2" id="KW-1133">Transmembrane helix</keyword>
<evidence type="ECO:0000256" key="2">
    <source>
        <dbReference type="SAM" id="Phobius"/>
    </source>
</evidence>
<feature type="coiled-coil region" evidence="1">
    <location>
        <begin position="83"/>
        <end position="110"/>
    </location>
</feature>
<protein>
    <submittedName>
        <fullName evidence="4">Helix-turn-helix XRE-family like protein</fullName>
    </submittedName>
</protein>
<evidence type="ECO:0000259" key="3">
    <source>
        <dbReference type="PROSITE" id="PS50943"/>
    </source>
</evidence>
<keyword evidence="2" id="KW-0812">Transmembrane</keyword>
<keyword evidence="1" id="KW-0175">Coiled coil</keyword>
<dbReference type="GO" id="GO:0003677">
    <property type="term" value="F:DNA binding"/>
    <property type="evidence" value="ECO:0007669"/>
    <property type="project" value="InterPro"/>
</dbReference>
<evidence type="ECO:0000256" key="1">
    <source>
        <dbReference type="SAM" id="Coils"/>
    </source>
</evidence>
<dbReference type="InterPro" id="IPR001387">
    <property type="entry name" value="Cro/C1-type_HTH"/>
</dbReference>
<evidence type="ECO:0000313" key="4">
    <source>
        <dbReference type="EMBL" id="DAF97609.1"/>
    </source>
</evidence>
<dbReference type="CDD" id="cd00093">
    <property type="entry name" value="HTH_XRE"/>
    <property type="match status" value="1"/>
</dbReference>
<keyword evidence="2" id="KW-0472">Membrane</keyword>
<reference evidence="4" key="1">
    <citation type="journal article" date="2021" name="Proc. Natl. Acad. Sci. U.S.A.">
        <title>A Catalog of Tens of Thousands of Viruses from Human Metagenomes Reveals Hidden Associations with Chronic Diseases.</title>
        <authorList>
            <person name="Tisza M.J."/>
            <person name="Buck C.B."/>
        </authorList>
    </citation>
    <scope>NUCLEOTIDE SEQUENCE</scope>
    <source>
        <strain evidence="4">Ct4fm14</strain>
    </source>
</reference>
<dbReference type="Gene3D" id="1.10.260.40">
    <property type="entry name" value="lambda repressor-like DNA-binding domains"/>
    <property type="match status" value="1"/>
</dbReference>
<dbReference type="SMART" id="SM00530">
    <property type="entry name" value="HTH_XRE"/>
    <property type="match status" value="1"/>
</dbReference>
<feature type="transmembrane region" description="Helical" evidence="2">
    <location>
        <begin position="123"/>
        <end position="143"/>
    </location>
</feature>
<dbReference type="Pfam" id="PF01381">
    <property type="entry name" value="HTH_3"/>
    <property type="match status" value="1"/>
</dbReference>
<dbReference type="PROSITE" id="PS50943">
    <property type="entry name" value="HTH_CROC1"/>
    <property type="match status" value="1"/>
</dbReference>
<name>A0A8S5USX8_9CAUD</name>
<dbReference type="InterPro" id="IPR010982">
    <property type="entry name" value="Lambda_DNA-bd_dom_sf"/>
</dbReference>
<dbReference type="SUPFAM" id="SSF47413">
    <property type="entry name" value="lambda repressor-like DNA-binding domains"/>
    <property type="match status" value="1"/>
</dbReference>
<sequence>MSAIQELAPYIEAYPRRVRAAKEEKHYTISDIIERSGVSASAVNKLLAGTQMEPKLYNSAALCKVLGLSLDELFGLTAPEGSARQAREKMHQLQLENVRLEGEKNTLKVENRMGAERVDAQRPVILALLVLCTALCAALAGYIAIDAQISNAGLIRGGDPTVVAWGIIVLLVLAVAVVAWAMVRAIRRGK</sequence>